<evidence type="ECO:0008006" key="3">
    <source>
        <dbReference type="Google" id="ProtNLM"/>
    </source>
</evidence>
<gene>
    <name evidence="1" type="ORF">PAXINDRAFT_86394</name>
</gene>
<dbReference type="AlphaFoldDB" id="A0A0C9SR78"/>
<dbReference type="HOGENOM" id="CLU_076148_2_0_1"/>
<evidence type="ECO:0000313" key="1">
    <source>
        <dbReference type="EMBL" id="KIJ10209.1"/>
    </source>
</evidence>
<name>A0A0C9SR78_PAXIN</name>
<accession>A0A0C9SR78</accession>
<keyword evidence="2" id="KW-1185">Reference proteome</keyword>
<reference evidence="1 2" key="1">
    <citation type="submission" date="2014-06" db="EMBL/GenBank/DDBJ databases">
        <authorList>
            <consortium name="DOE Joint Genome Institute"/>
            <person name="Kuo A."/>
            <person name="Kohler A."/>
            <person name="Nagy L.G."/>
            <person name="Floudas D."/>
            <person name="Copeland A."/>
            <person name="Barry K.W."/>
            <person name="Cichocki N."/>
            <person name="Veneault-Fourrey C."/>
            <person name="LaButti K."/>
            <person name="Lindquist E.A."/>
            <person name="Lipzen A."/>
            <person name="Lundell T."/>
            <person name="Morin E."/>
            <person name="Murat C."/>
            <person name="Sun H."/>
            <person name="Tunlid A."/>
            <person name="Henrissat B."/>
            <person name="Grigoriev I.V."/>
            <person name="Hibbett D.S."/>
            <person name="Martin F."/>
            <person name="Nordberg H.P."/>
            <person name="Cantor M.N."/>
            <person name="Hua S.X."/>
        </authorList>
    </citation>
    <scope>NUCLEOTIDE SEQUENCE [LARGE SCALE GENOMIC DNA]</scope>
    <source>
        <strain evidence="1 2">ATCC 200175</strain>
    </source>
</reference>
<dbReference type="Proteomes" id="UP000053647">
    <property type="component" value="Unassembled WGS sequence"/>
</dbReference>
<proteinExistence type="predicted"/>
<dbReference type="EMBL" id="KN819413">
    <property type="protein sequence ID" value="KIJ10209.1"/>
    <property type="molecule type" value="Genomic_DNA"/>
</dbReference>
<reference evidence="2" key="2">
    <citation type="submission" date="2015-01" db="EMBL/GenBank/DDBJ databases">
        <title>Evolutionary Origins and Diversification of the Mycorrhizal Mutualists.</title>
        <authorList>
            <consortium name="DOE Joint Genome Institute"/>
            <consortium name="Mycorrhizal Genomics Consortium"/>
            <person name="Kohler A."/>
            <person name="Kuo A."/>
            <person name="Nagy L.G."/>
            <person name="Floudas D."/>
            <person name="Copeland A."/>
            <person name="Barry K.W."/>
            <person name="Cichocki N."/>
            <person name="Veneault-Fourrey C."/>
            <person name="LaButti K."/>
            <person name="Lindquist E.A."/>
            <person name="Lipzen A."/>
            <person name="Lundell T."/>
            <person name="Morin E."/>
            <person name="Murat C."/>
            <person name="Riley R."/>
            <person name="Ohm R."/>
            <person name="Sun H."/>
            <person name="Tunlid A."/>
            <person name="Henrissat B."/>
            <person name="Grigoriev I.V."/>
            <person name="Hibbett D.S."/>
            <person name="Martin F."/>
        </authorList>
    </citation>
    <scope>NUCLEOTIDE SEQUENCE [LARGE SCALE GENOMIC DNA]</scope>
    <source>
        <strain evidence="2">ATCC 200175</strain>
    </source>
</reference>
<protein>
    <recommendedName>
        <fullName evidence="3">HTH CENPB-type domain-containing protein</fullName>
    </recommendedName>
</protein>
<organism evidence="1 2">
    <name type="scientific">Paxillus involutus ATCC 200175</name>
    <dbReference type="NCBI Taxonomy" id="664439"/>
    <lineage>
        <taxon>Eukaryota</taxon>
        <taxon>Fungi</taxon>
        <taxon>Dikarya</taxon>
        <taxon>Basidiomycota</taxon>
        <taxon>Agaricomycotina</taxon>
        <taxon>Agaricomycetes</taxon>
        <taxon>Agaricomycetidae</taxon>
        <taxon>Boletales</taxon>
        <taxon>Paxilineae</taxon>
        <taxon>Paxillaceae</taxon>
        <taxon>Paxillus</taxon>
    </lineage>
</organism>
<feature type="non-terminal residue" evidence="1">
    <location>
        <position position="1"/>
    </location>
</feature>
<evidence type="ECO:0000313" key="2">
    <source>
        <dbReference type="Proteomes" id="UP000053647"/>
    </source>
</evidence>
<sequence length="152" mass="16924">KEHDNVMSKAVEAYHAELRKPAGIHCCSSRTVCKDFEQIHLQATGNLIKLSHSTLSQLASGQRSMAEAHAEKTWLSTSETKSDIAYVEEVADQGFPFSHWQLCEHVNEILTACLGSSFPGVGKCWTQRFITKYQIVSRLHGQLPLIQSGVKL</sequence>
<dbReference type="OrthoDB" id="2668963at2759"/>